<gene>
    <name evidence="3" type="ORF">STAS_34271</name>
</gene>
<evidence type="ECO:0000313" key="4">
    <source>
        <dbReference type="Proteomes" id="UP000325081"/>
    </source>
</evidence>
<evidence type="ECO:0000256" key="1">
    <source>
        <dbReference type="SAM" id="MobiDB-lite"/>
    </source>
</evidence>
<name>A0A5A7RH94_STRAF</name>
<dbReference type="InterPro" id="IPR008927">
    <property type="entry name" value="6-PGluconate_DH-like_C_sf"/>
</dbReference>
<dbReference type="Gene3D" id="1.10.1040.10">
    <property type="entry name" value="N-(1-d-carboxylethyl)-l-norvaline Dehydrogenase, domain 2"/>
    <property type="match status" value="1"/>
</dbReference>
<feature type="region of interest" description="Disordered" evidence="1">
    <location>
        <begin position="105"/>
        <end position="129"/>
    </location>
</feature>
<dbReference type="InterPro" id="IPR013328">
    <property type="entry name" value="6PGD_dom2"/>
</dbReference>
<feature type="signal peptide" evidence="2">
    <location>
        <begin position="1"/>
        <end position="23"/>
    </location>
</feature>
<keyword evidence="2" id="KW-0732">Signal</keyword>
<dbReference type="SUPFAM" id="SSF48179">
    <property type="entry name" value="6-phosphogluconate dehydrogenase C-terminal domain-like"/>
    <property type="match status" value="1"/>
</dbReference>
<protein>
    <submittedName>
        <fullName evidence="3">6-phosphogluconate dehydrogenase NAD-binding domain-containing protein</fullName>
    </submittedName>
</protein>
<reference evidence="4" key="1">
    <citation type="journal article" date="2019" name="Curr. Biol.">
        <title>Genome Sequence of Striga asiatica Provides Insight into the Evolution of Plant Parasitism.</title>
        <authorList>
            <person name="Yoshida S."/>
            <person name="Kim S."/>
            <person name="Wafula E.K."/>
            <person name="Tanskanen J."/>
            <person name="Kim Y.M."/>
            <person name="Honaas L."/>
            <person name="Yang Z."/>
            <person name="Spallek T."/>
            <person name="Conn C.E."/>
            <person name="Ichihashi Y."/>
            <person name="Cheong K."/>
            <person name="Cui S."/>
            <person name="Der J.P."/>
            <person name="Gundlach H."/>
            <person name="Jiao Y."/>
            <person name="Hori C."/>
            <person name="Ishida J.K."/>
            <person name="Kasahara H."/>
            <person name="Kiba T."/>
            <person name="Kim M.S."/>
            <person name="Koo N."/>
            <person name="Laohavisit A."/>
            <person name="Lee Y.H."/>
            <person name="Lumba S."/>
            <person name="McCourt P."/>
            <person name="Mortimer J.C."/>
            <person name="Mutuku J.M."/>
            <person name="Nomura T."/>
            <person name="Sasaki-Sekimoto Y."/>
            <person name="Seto Y."/>
            <person name="Wang Y."/>
            <person name="Wakatake T."/>
            <person name="Sakakibara H."/>
            <person name="Demura T."/>
            <person name="Yamaguchi S."/>
            <person name="Yoneyama K."/>
            <person name="Manabe R.I."/>
            <person name="Nelson D.C."/>
            <person name="Schulman A.H."/>
            <person name="Timko M.P."/>
            <person name="dePamphilis C.W."/>
            <person name="Choi D."/>
            <person name="Shirasu K."/>
        </authorList>
    </citation>
    <scope>NUCLEOTIDE SEQUENCE [LARGE SCALE GENOMIC DNA]</scope>
    <source>
        <strain evidence="4">cv. UVA1</strain>
    </source>
</reference>
<feature type="chain" id="PRO_5022709936" evidence="2">
    <location>
        <begin position="24"/>
        <end position="129"/>
    </location>
</feature>
<dbReference type="OrthoDB" id="1820091at2759"/>
<evidence type="ECO:0000256" key="2">
    <source>
        <dbReference type="SAM" id="SignalP"/>
    </source>
</evidence>
<evidence type="ECO:0000313" key="3">
    <source>
        <dbReference type="EMBL" id="GER56540.1"/>
    </source>
</evidence>
<dbReference type="Proteomes" id="UP000325081">
    <property type="component" value="Unassembled WGS sequence"/>
</dbReference>
<proteinExistence type="predicted"/>
<accession>A0A5A7RH94</accession>
<organism evidence="3 4">
    <name type="scientific">Striga asiatica</name>
    <name type="common">Asiatic witchweed</name>
    <name type="synonym">Buchnera asiatica</name>
    <dbReference type="NCBI Taxonomy" id="4170"/>
    <lineage>
        <taxon>Eukaryota</taxon>
        <taxon>Viridiplantae</taxon>
        <taxon>Streptophyta</taxon>
        <taxon>Embryophyta</taxon>
        <taxon>Tracheophyta</taxon>
        <taxon>Spermatophyta</taxon>
        <taxon>Magnoliopsida</taxon>
        <taxon>eudicotyledons</taxon>
        <taxon>Gunneridae</taxon>
        <taxon>Pentapetalae</taxon>
        <taxon>asterids</taxon>
        <taxon>lamiids</taxon>
        <taxon>Lamiales</taxon>
        <taxon>Orobanchaceae</taxon>
        <taxon>Buchnereae</taxon>
        <taxon>Striga</taxon>
    </lineage>
</organism>
<keyword evidence="4" id="KW-1185">Reference proteome</keyword>
<comment type="caution">
    <text evidence="3">The sequence shown here is derived from an EMBL/GenBank/DDBJ whole genome shotgun (WGS) entry which is preliminary data.</text>
</comment>
<dbReference type="EMBL" id="BKCP01012736">
    <property type="protein sequence ID" value="GER56540.1"/>
    <property type="molecule type" value="Genomic_DNA"/>
</dbReference>
<dbReference type="AlphaFoldDB" id="A0A5A7RH94"/>
<sequence>METAIPALAKSFGIFLLFSPWEAVGCEVASSNLRLLSTGETLLVFAKKFGLDKEKFLEVMRGRATKTMAMELFGKRMVERDFGPRGFCGVYGEGFGDGNRCCRGGPSRDSGVAGSCRDPVGTEKSKFGN</sequence>
<feature type="compositionally biased region" description="Basic and acidic residues" evidence="1">
    <location>
        <begin position="120"/>
        <end position="129"/>
    </location>
</feature>